<accession>A0AB34K7R6</accession>
<feature type="region of interest" description="Disordered" evidence="1">
    <location>
        <begin position="154"/>
        <end position="215"/>
    </location>
</feature>
<feature type="compositionally biased region" description="Polar residues" evidence="1">
    <location>
        <begin position="21"/>
        <end position="38"/>
    </location>
</feature>
<dbReference type="InterPro" id="IPR050275">
    <property type="entry name" value="PGM_Phosphatase"/>
</dbReference>
<feature type="region of interest" description="Disordered" evidence="1">
    <location>
        <begin position="1"/>
        <end position="56"/>
    </location>
</feature>
<feature type="compositionally biased region" description="Basic and acidic residues" evidence="1">
    <location>
        <begin position="963"/>
        <end position="978"/>
    </location>
</feature>
<evidence type="ECO:0000256" key="1">
    <source>
        <dbReference type="SAM" id="MobiDB-lite"/>
    </source>
</evidence>
<feature type="compositionally biased region" description="Basic and acidic residues" evidence="1">
    <location>
        <begin position="922"/>
        <end position="953"/>
    </location>
</feature>
<comment type="caution">
    <text evidence="2">The sequence shown here is derived from an EMBL/GenBank/DDBJ whole genome shotgun (WGS) entry which is preliminary data.</text>
</comment>
<evidence type="ECO:0000313" key="3">
    <source>
        <dbReference type="Proteomes" id="UP001515480"/>
    </source>
</evidence>
<evidence type="ECO:0000313" key="2">
    <source>
        <dbReference type="EMBL" id="KAL1529362.1"/>
    </source>
</evidence>
<dbReference type="Proteomes" id="UP001515480">
    <property type="component" value="Unassembled WGS sequence"/>
</dbReference>
<feature type="compositionally biased region" description="Low complexity" evidence="1">
    <location>
        <begin position="155"/>
        <end position="167"/>
    </location>
</feature>
<gene>
    <name evidence="2" type="ORF">AB1Y20_000314</name>
</gene>
<keyword evidence="3" id="KW-1185">Reference proteome</keyword>
<dbReference type="PANTHER" id="PTHR48100">
    <property type="entry name" value="BROAD-SPECIFICITY PHOSPHATASE YOR283W-RELATED"/>
    <property type="match status" value="1"/>
</dbReference>
<dbReference type="GO" id="GO:0005829">
    <property type="term" value="C:cytosol"/>
    <property type="evidence" value="ECO:0007669"/>
    <property type="project" value="TreeGrafter"/>
</dbReference>
<feature type="compositionally biased region" description="Low complexity" evidence="1">
    <location>
        <begin position="182"/>
        <end position="215"/>
    </location>
</feature>
<dbReference type="InterPro" id="IPR013078">
    <property type="entry name" value="His_Pase_superF_clade-1"/>
</dbReference>
<dbReference type="InterPro" id="IPR029033">
    <property type="entry name" value="His_PPase_superfam"/>
</dbReference>
<reference evidence="2 3" key="1">
    <citation type="journal article" date="2024" name="Science">
        <title>Giant polyketide synthase enzymes in the biosynthesis of giant marine polyether toxins.</title>
        <authorList>
            <person name="Fallon T.R."/>
            <person name="Shende V.V."/>
            <person name="Wierzbicki I.H."/>
            <person name="Pendleton A.L."/>
            <person name="Watervoot N.F."/>
            <person name="Auber R.P."/>
            <person name="Gonzalez D.J."/>
            <person name="Wisecaver J.H."/>
            <person name="Moore B.S."/>
        </authorList>
    </citation>
    <scope>NUCLEOTIDE SEQUENCE [LARGE SCALE GENOMIC DNA]</scope>
    <source>
        <strain evidence="2 3">12B1</strain>
    </source>
</reference>
<evidence type="ECO:0008006" key="4">
    <source>
        <dbReference type="Google" id="ProtNLM"/>
    </source>
</evidence>
<dbReference type="EMBL" id="JBGBPQ010000001">
    <property type="protein sequence ID" value="KAL1529362.1"/>
    <property type="molecule type" value="Genomic_DNA"/>
</dbReference>
<sequence length="1304" mass="140180">MADTKPSEDSEASEAALTRVTADSSAMSCATPISSSLSEAPPLITKGSSVSAPAKGTVRISLEESVPAMRRELSTPPANSETHATAGNSTLVPHVDLLRDMQDALTTHPWVLGLPELAPFRAFINETAAKCQNGEVQRAFRSARMEARSQLGGTLLLPPSESSVEPSKAATPDAPASGSPSEGNPEAAPLPAAPPGGAASGPEAEAAAAPTAADEVGAASPLRPVVLPPWVGAQTASTSGDAAVSAAQIDATLRQRAAVVLPKKVTSSAGAKADVGRVRSYTHFVNLTTGPCIHLLQANLMSDLVKTDKEQYHFYVTMWIVDSLDRCVGGVASWPAKEGSPTPVWNSGRMLNSGGYDPSMAVRIELWHGTKEQLLGQACVPIANLGPTAVNVPLRRADEDQETQSAAIAVPRAGQSYVSLYLIDEVQPQKQVFFIRHGESRWNEAQAKRDVLQMVSHVDHPLNEQGFRQASNLKNAIQAALDDPNGELSSSPAEAAALQTMISAKAIWSSPLTRAMQTAFVALQPLLEANGLALELKPNAREKKNFGGRDTIGMATGAECGKRSLAQLATICPDKETIEALRQVEVDVTEVEQQWWITGVESKAAVSERISELLHQIQFCKHDALIVVGHSHFFRSMFQRFLHSDVGRRSPELATKLTEDVLPNCAVACCHFDFTRGPRPITEVRPLLAAPTPLGDYKLVMQRQFEQLAGPVVHLLAVRGLQTAGGGARAYVRMWLADSSGLHTGRQAVWSSTEPHVELSGPRPNGWVGPRRVAAAKEKPRDPAAPAVSDRKVCMWNSARQLGRSHWESDTVLHVEVVDDKNEQLLASAEVPLRCVGEAPFELGAEAYAPMAPGKGKAKGDRNNDDGISSALSFLAPQMPPCSITLWCVPPAKSSVSIKHLFLITPAESALTEAFSVLHPSKEVSRGSKGDKRSEGSERRSRTHGKVEKKTVESESSSSLPRADARAAPKPASEEARVRSAGPVSRFGAMLERGGQAVKQLKHSVTSTDHPLSRSGLMQASALQANIAAAMRCIGGGVRHSRQSRKEMTDAELEEHEAVAMQSLADADVPDGTKLASVLSTMLHAQTLWASPLARATQTAMLVLQPFATENSLNENEALPIELKRNARERRELTSLTTSIGNSCGEHIRTRCVQKLMDLKEEGEAAVAASDAVPLLTTEVESQWWSTNPESDKEYQTRVAELMAQIQFAPDDSIVLVAHNDLVQELLSRYMHPDARERLQETIQPFLQGTVPPCTVLWCCLDFQRQRPINDAAVLNDTIADLAAQQLTQSSTTTSLHTLVTAKV</sequence>
<dbReference type="CDD" id="cd07067">
    <property type="entry name" value="HP_PGM_like"/>
    <property type="match status" value="1"/>
</dbReference>
<dbReference type="SMART" id="SM00855">
    <property type="entry name" value="PGAM"/>
    <property type="match status" value="1"/>
</dbReference>
<organism evidence="2 3">
    <name type="scientific">Prymnesium parvum</name>
    <name type="common">Toxic golden alga</name>
    <dbReference type="NCBI Taxonomy" id="97485"/>
    <lineage>
        <taxon>Eukaryota</taxon>
        <taxon>Haptista</taxon>
        <taxon>Haptophyta</taxon>
        <taxon>Prymnesiophyceae</taxon>
        <taxon>Prymnesiales</taxon>
        <taxon>Prymnesiaceae</taxon>
        <taxon>Prymnesium</taxon>
    </lineage>
</organism>
<feature type="region of interest" description="Disordered" evidence="1">
    <location>
        <begin position="922"/>
        <end position="984"/>
    </location>
</feature>
<dbReference type="Gene3D" id="3.40.50.1240">
    <property type="entry name" value="Phosphoglycerate mutase-like"/>
    <property type="match status" value="2"/>
</dbReference>
<protein>
    <recommendedName>
        <fullName evidence="4">Phosphoglycerate mutase family protein</fullName>
    </recommendedName>
</protein>
<dbReference type="GO" id="GO:0016791">
    <property type="term" value="F:phosphatase activity"/>
    <property type="evidence" value="ECO:0007669"/>
    <property type="project" value="TreeGrafter"/>
</dbReference>
<proteinExistence type="predicted"/>
<dbReference type="Pfam" id="PF00300">
    <property type="entry name" value="His_Phos_1"/>
    <property type="match status" value="1"/>
</dbReference>
<dbReference type="PANTHER" id="PTHR48100:SF33">
    <property type="entry name" value="PEPTIDASE S54 RHOMBOID DOMAIN-CONTAINING PROTEIN"/>
    <property type="match status" value="1"/>
</dbReference>
<name>A0AB34K7R6_PRYPA</name>
<dbReference type="SUPFAM" id="SSF53254">
    <property type="entry name" value="Phosphoglycerate mutase-like"/>
    <property type="match status" value="2"/>
</dbReference>